<evidence type="ECO:0000313" key="3">
    <source>
        <dbReference type="Proteomes" id="UP001189429"/>
    </source>
</evidence>
<proteinExistence type="predicted"/>
<sequence>MTSASSFASRISLSSASARRHCSPFPHQRQRPPPLLVIPARADHQIVADDVALQLRLPRLAQQRQRRLPMLVLPARADHSNVALMTSASSFASRISLSSASARRHCSPFLHAPMPAL</sequence>
<organism evidence="2 3">
    <name type="scientific">Prorocentrum cordatum</name>
    <dbReference type="NCBI Taxonomy" id="2364126"/>
    <lineage>
        <taxon>Eukaryota</taxon>
        <taxon>Sar</taxon>
        <taxon>Alveolata</taxon>
        <taxon>Dinophyceae</taxon>
        <taxon>Prorocentrales</taxon>
        <taxon>Prorocentraceae</taxon>
        <taxon>Prorocentrum</taxon>
    </lineage>
</organism>
<feature type="region of interest" description="Disordered" evidence="1">
    <location>
        <begin position="1"/>
        <end position="33"/>
    </location>
</feature>
<dbReference type="EMBL" id="CAUYUJ010015991">
    <property type="protein sequence ID" value="CAK0860553.1"/>
    <property type="molecule type" value="Genomic_DNA"/>
</dbReference>
<evidence type="ECO:0000256" key="1">
    <source>
        <dbReference type="SAM" id="MobiDB-lite"/>
    </source>
</evidence>
<reference evidence="2" key="1">
    <citation type="submission" date="2023-10" db="EMBL/GenBank/DDBJ databases">
        <authorList>
            <person name="Chen Y."/>
            <person name="Shah S."/>
            <person name="Dougan E. K."/>
            <person name="Thang M."/>
            <person name="Chan C."/>
        </authorList>
    </citation>
    <scope>NUCLEOTIDE SEQUENCE [LARGE SCALE GENOMIC DNA]</scope>
</reference>
<evidence type="ECO:0000313" key="2">
    <source>
        <dbReference type="EMBL" id="CAK0860553.1"/>
    </source>
</evidence>
<name>A0ABN9UN14_9DINO</name>
<protein>
    <submittedName>
        <fullName evidence="2">Uncharacterized protein</fullName>
    </submittedName>
</protein>
<feature type="compositionally biased region" description="Low complexity" evidence="1">
    <location>
        <begin position="1"/>
        <end position="17"/>
    </location>
</feature>
<keyword evidence="3" id="KW-1185">Reference proteome</keyword>
<gene>
    <name evidence="2" type="ORF">PCOR1329_LOCUS49486</name>
</gene>
<comment type="caution">
    <text evidence="2">The sequence shown here is derived from an EMBL/GenBank/DDBJ whole genome shotgun (WGS) entry which is preliminary data.</text>
</comment>
<accession>A0ABN9UN14</accession>
<dbReference type="Proteomes" id="UP001189429">
    <property type="component" value="Unassembled WGS sequence"/>
</dbReference>